<organism evidence="1 3">
    <name type="scientific">Acinetobacter soli</name>
    <dbReference type="NCBI Taxonomy" id="487316"/>
    <lineage>
        <taxon>Bacteria</taxon>
        <taxon>Pseudomonadati</taxon>
        <taxon>Pseudomonadota</taxon>
        <taxon>Gammaproteobacteria</taxon>
        <taxon>Moraxellales</taxon>
        <taxon>Moraxellaceae</taxon>
        <taxon>Acinetobacter</taxon>
    </lineage>
</organism>
<gene>
    <name evidence="1" type="ORF">BEN76_04185</name>
    <name evidence="2" type="ORF">RHP80_11095</name>
</gene>
<dbReference type="AlphaFoldDB" id="A0A1P8EGC2"/>
<sequence length="91" mass="11254">MSRSTMINYKITIQDANNFIRKIIKVKDIQFNKELLYETNEWLWIFEDNNEFCPFELWSFMDRVKVHDGLIFNHKIYKVIEVTKMNKIRYI</sequence>
<dbReference type="EMBL" id="CP134206">
    <property type="protein sequence ID" value="WND04758.1"/>
    <property type="molecule type" value="Genomic_DNA"/>
</dbReference>
<reference evidence="2" key="2">
    <citation type="submission" date="2023-09" db="EMBL/GenBank/DDBJ databases">
        <title>Acinetobacter soli.</title>
        <authorList>
            <person name="Kim B."/>
            <person name="Kim D."/>
            <person name="Park D."/>
        </authorList>
    </citation>
    <scope>NUCLEOTIDE SEQUENCE</scope>
    <source>
        <strain evidence="2">2023.05</strain>
    </source>
</reference>
<dbReference type="KEGG" id="asol:BEN76_04185"/>
<name>A0A1P8EGC2_9GAMM</name>
<dbReference type="GeneID" id="67511368"/>
<proteinExistence type="predicted"/>
<dbReference type="Proteomes" id="UP001256400">
    <property type="component" value="Chromosome"/>
</dbReference>
<dbReference type="Proteomes" id="UP000185674">
    <property type="component" value="Chromosome"/>
</dbReference>
<dbReference type="RefSeq" id="WP_004938290.1">
    <property type="nucleotide sequence ID" value="NZ_BBNM01000011.1"/>
</dbReference>
<evidence type="ECO:0000313" key="3">
    <source>
        <dbReference type="Proteomes" id="UP000185674"/>
    </source>
</evidence>
<dbReference type="EMBL" id="CP016896">
    <property type="protein sequence ID" value="APV35257.1"/>
    <property type="molecule type" value="Genomic_DNA"/>
</dbReference>
<evidence type="ECO:0000313" key="2">
    <source>
        <dbReference type="EMBL" id="WND04758.1"/>
    </source>
</evidence>
<accession>A0A1P8EGC2</accession>
<evidence type="ECO:0000313" key="1">
    <source>
        <dbReference type="EMBL" id="APV35257.1"/>
    </source>
</evidence>
<reference evidence="1 3" key="1">
    <citation type="submission" date="2016-08" db="EMBL/GenBank/DDBJ databases">
        <title>Complete genome sequence of Acinetobacter baylyi strain GFJ2.</title>
        <authorList>
            <person name="Tabata M."/>
            <person name="Kuboki S."/>
            <person name="Gibu N."/>
            <person name="Kinouchi Y."/>
            <person name="Vangnai A."/>
            <person name="Kasai D."/>
            <person name="Fukuda M."/>
        </authorList>
    </citation>
    <scope>NUCLEOTIDE SEQUENCE [LARGE SCALE GENOMIC DNA]</scope>
    <source>
        <strain evidence="1 3">GFJ2</strain>
    </source>
</reference>
<protein>
    <submittedName>
        <fullName evidence="1">Uncharacterized protein</fullName>
    </submittedName>
</protein>